<dbReference type="RefSeq" id="WP_126990577.1">
    <property type="nucleotide sequence ID" value="NZ_JTFC01000031.1"/>
</dbReference>
<dbReference type="GO" id="GO:0006508">
    <property type="term" value="P:proteolysis"/>
    <property type="evidence" value="ECO:0007669"/>
    <property type="project" value="UniProtKB-KW"/>
</dbReference>
<keyword evidence="6" id="KW-1185">Reference proteome</keyword>
<gene>
    <name evidence="5" type="ORF">QI30_08930</name>
</gene>
<evidence type="ECO:0000313" key="5">
    <source>
        <dbReference type="EMBL" id="RUS55078.1"/>
    </source>
</evidence>
<accession>A0A433RSF7</accession>
<evidence type="ECO:0000259" key="4">
    <source>
        <dbReference type="Pfam" id="PF04586"/>
    </source>
</evidence>
<dbReference type="GO" id="GO:0008233">
    <property type="term" value="F:peptidase activity"/>
    <property type="evidence" value="ECO:0007669"/>
    <property type="project" value="UniProtKB-KW"/>
</dbReference>
<evidence type="ECO:0000256" key="3">
    <source>
        <dbReference type="ARBA" id="ARBA00022801"/>
    </source>
</evidence>
<reference evidence="5 6" key="1">
    <citation type="submission" date="2014-11" db="EMBL/GenBank/DDBJ databases">
        <title>Genome sequence and analysis of novel Kurthia sp.</title>
        <authorList>
            <person name="Lawson J.N."/>
            <person name="Gonzalez J.E."/>
            <person name="Rinauldi L."/>
            <person name="Xuan Z."/>
            <person name="Firman A."/>
            <person name="Shaddox L."/>
            <person name="Trudeau A."/>
            <person name="Shah S."/>
            <person name="Reiman D."/>
        </authorList>
    </citation>
    <scope>NUCLEOTIDE SEQUENCE [LARGE SCALE GENOMIC DNA]</scope>
    <source>
        <strain evidence="5 6">3B1D</strain>
    </source>
</reference>
<dbReference type="InterPro" id="IPR054613">
    <property type="entry name" value="Peptidase_S78_dom"/>
</dbReference>
<sequence>METTEKRNLTTNQVEIREDEGGQRVLTGYAVKWEMKSVPMGYFQRFKEQFKRGAFTESLTNDDQKALWSHDTSKVLGRTKNGTLRLFEDDLGLRFELDLPDTTLGDDAYKSIKRGDVDGVSFGFSMLKQEWDESDPDNVVRTVTKAKLLEISPVAFPAYPDSQVAARSHDPYQEHMELKERQERRQKLLLKTFL</sequence>
<feature type="domain" description="Prohead serine protease" evidence="4">
    <location>
        <begin position="13"/>
        <end position="173"/>
    </location>
</feature>
<dbReference type="Pfam" id="PF04586">
    <property type="entry name" value="Peptidase_S78"/>
    <property type="match status" value="1"/>
</dbReference>
<comment type="caution">
    <text evidence="5">The sequence shown here is derived from an EMBL/GenBank/DDBJ whole genome shotgun (WGS) entry which is preliminary data.</text>
</comment>
<protein>
    <submittedName>
        <fullName evidence="5">Peptidase U35</fullName>
    </submittedName>
</protein>
<dbReference type="EMBL" id="JTFC01000031">
    <property type="protein sequence ID" value="RUS55078.1"/>
    <property type="molecule type" value="Genomic_DNA"/>
</dbReference>
<name>A0A433RSF7_9BACL</name>
<evidence type="ECO:0000256" key="2">
    <source>
        <dbReference type="ARBA" id="ARBA00022670"/>
    </source>
</evidence>
<dbReference type="Proteomes" id="UP000288623">
    <property type="component" value="Unassembled WGS sequence"/>
</dbReference>
<organism evidence="5 6">
    <name type="scientific">Candidatus Kurthia intestinigallinarum</name>
    <dbReference type="NCBI Taxonomy" id="1562256"/>
    <lineage>
        <taxon>Bacteria</taxon>
        <taxon>Bacillati</taxon>
        <taxon>Bacillota</taxon>
        <taxon>Bacilli</taxon>
        <taxon>Bacillales</taxon>
        <taxon>Caryophanaceae</taxon>
        <taxon>Kurthia</taxon>
    </lineage>
</organism>
<dbReference type="OrthoDB" id="64791at2"/>
<evidence type="ECO:0000313" key="6">
    <source>
        <dbReference type="Proteomes" id="UP000288623"/>
    </source>
</evidence>
<keyword evidence="3" id="KW-0378">Hydrolase</keyword>
<keyword evidence="2" id="KW-0645">Protease</keyword>
<keyword evidence="1" id="KW-1188">Viral release from host cell</keyword>
<dbReference type="InterPro" id="IPR006433">
    <property type="entry name" value="Prohead_protease"/>
</dbReference>
<dbReference type="AlphaFoldDB" id="A0A433RSF7"/>
<proteinExistence type="predicted"/>
<evidence type="ECO:0000256" key="1">
    <source>
        <dbReference type="ARBA" id="ARBA00022612"/>
    </source>
</evidence>
<dbReference type="NCBIfam" id="TIGR01543">
    <property type="entry name" value="proheadase_HK97"/>
    <property type="match status" value="1"/>
</dbReference>